<dbReference type="GO" id="GO:0005858">
    <property type="term" value="C:axonemal dynein complex"/>
    <property type="evidence" value="ECO:0007669"/>
    <property type="project" value="TreeGrafter"/>
</dbReference>
<gene>
    <name evidence="4" type="ORF">OBRU01_11809</name>
</gene>
<feature type="domain" description="Dynein heavy chain tail" evidence="3">
    <location>
        <begin position="260"/>
        <end position="476"/>
    </location>
</feature>
<dbReference type="PANTHER" id="PTHR46532:SF4">
    <property type="entry name" value="AAA+ ATPASE DOMAIN-CONTAINING PROTEIN"/>
    <property type="match status" value="1"/>
</dbReference>
<dbReference type="Proteomes" id="UP000037510">
    <property type="component" value="Unassembled WGS sequence"/>
</dbReference>
<evidence type="ECO:0000313" key="4">
    <source>
        <dbReference type="EMBL" id="KOB72744.1"/>
    </source>
</evidence>
<feature type="compositionally biased region" description="Low complexity" evidence="2">
    <location>
        <begin position="7"/>
        <end position="18"/>
    </location>
</feature>
<dbReference type="InterPro" id="IPR026983">
    <property type="entry name" value="DHC"/>
</dbReference>
<keyword evidence="5" id="KW-1185">Reference proteome</keyword>
<feature type="region of interest" description="Disordered" evidence="2">
    <location>
        <begin position="1"/>
        <end position="25"/>
    </location>
</feature>
<protein>
    <submittedName>
        <fullName evidence="4">Putative Ciliary dynein heavy chain</fullName>
    </submittedName>
</protein>
<comment type="caution">
    <text evidence="4">The sequence shown here is derived from an EMBL/GenBank/DDBJ whole genome shotgun (WGS) entry which is preliminary data.</text>
</comment>
<dbReference type="GO" id="GO:0007018">
    <property type="term" value="P:microtubule-based movement"/>
    <property type="evidence" value="ECO:0007669"/>
    <property type="project" value="InterPro"/>
</dbReference>
<dbReference type="AlphaFoldDB" id="A0A0L7LBH3"/>
<dbReference type="GO" id="GO:0045505">
    <property type="term" value="F:dynein intermediate chain binding"/>
    <property type="evidence" value="ECO:0007669"/>
    <property type="project" value="InterPro"/>
</dbReference>
<dbReference type="Pfam" id="PF08385">
    <property type="entry name" value="DHC_N1"/>
    <property type="match status" value="1"/>
</dbReference>
<evidence type="ECO:0000256" key="1">
    <source>
        <dbReference type="ARBA" id="ARBA00008887"/>
    </source>
</evidence>
<reference evidence="4 5" key="1">
    <citation type="journal article" date="2015" name="Genome Biol. Evol.">
        <title>The genome of winter moth (Operophtera brumata) provides a genomic perspective on sexual dimorphism and phenology.</title>
        <authorList>
            <person name="Derks M.F."/>
            <person name="Smit S."/>
            <person name="Salis L."/>
            <person name="Schijlen E."/>
            <person name="Bossers A."/>
            <person name="Mateman C."/>
            <person name="Pijl A.S."/>
            <person name="de Ridder D."/>
            <person name="Groenen M.A."/>
            <person name="Visser M.E."/>
            <person name="Megens H.J."/>
        </authorList>
    </citation>
    <scope>NUCLEOTIDE SEQUENCE [LARGE SCALE GENOMIC DNA]</scope>
    <source>
        <strain evidence="4">WM2013NL</strain>
        <tissue evidence="4">Head and thorax</tissue>
    </source>
</reference>
<dbReference type="PANTHER" id="PTHR46532">
    <property type="entry name" value="MALE FERTILITY FACTOR KL5"/>
    <property type="match status" value="1"/>
</dbReference>
<dbReference type="InterPro" id="IPR013594">
    <property type="entry name" value="Dynein_heavy_tail"/>
</dbReference>
<sequence>MADEGGEALPVAEAPAAETDGHAEDVAQTTVKISNITSSMAPSVYSRMIVGDETVDVDRTALEAILEVGTRIQDIQKKSRISMSAQQRFLLENAAAILNRTIEYVLDGVYDADSNIEVLDSAMIEGGRNCFVLCDALLPTLKMESGRYIYQQKGRMERTYISDAATIRTEGACDYFLVFIDMNQETENVVSGIYKTMKSVYIPALQACQAWGDINPPNPNKTKTDLDCCTRFKINLMLYEDELSDPDKMKLAISKTKVLEEICNYVKQWMKQITMLCLNLYTFYRECYNEAQKEMMEAADERPFDCSEMYIVDLFQTYITYYVLNKTTLEGIEEYAANFNKLFKSISTKTYNALDHRRPDFDKDYKTYKDNIANQESVNKCPTTEIALRLLKRFETLKLGCLYLEDQYYDLISTYTAEIEALRDRYNEERENPELPRNMPPVAGRVMWIRFYDNNIKRPMEIFVGIREVIEHMMFQTVLKL</sequence>
<dbReference type="GO" id="GO:0051959">
    <property type="term" value="F:dynein light intermediate chain binding"/>
    <property type="evidence" value="ECO:0007669"/>
    <property type="project" value="InterPro"/>
</dbReference>
<evidence type="ECO:0000259" key="3">
    <source>
        <dbReference type="Pfam" id="PF08385"/>
    </source>
</evidence>
<organism evidence="4 5">
    <name type="scientific">Operophtera brumata</name>
    <name type="common">Winter moth</name>
    <name type="synonym">Phalaena brumata</name>
    <dbReference type="NCBI Taxonomy" id="104452"/>
    <lineage>
        <taxon>Eukaryota</taxon>
        <taxon>Metazoa</taxon>
        <taxon>Ecdysozoa</taxon>
        <taxon>Arthropoda</taxon>
        <taxon>Hexapoda</taxon>
        <taxon>Insecta</taxon>
        <taxon>Pterygota</taxon>
        <taxon>Neoptera</taxon>
        <taxon>Endopterygota</taxon>
        <taxon>Lepidoptera</taxon>
        <taxon>Glossata</taxon>
        <taxon>Ditrysia</taxon>
        <taxon>Geometroidea</taxon>
        <taxon>Geometridae</taxon>
        <taxon>Larentiinae</taxon>
        <taxon>Operophtera</taxon>
    </lineage>
</organism>
<comment type="similarity">
    <text evidence="1">Belongs to the dynein heavy chain family.</text>
</comment>
<name>A0A0L7LBH3_OPEBR</name>
<proteinExistence type="inferred from homology"/>
<dbReference type="STRING" id="104452.A0A0L7LBH3"/>
<evidence type="ECO:0000313" key="5">
    <source>
        <dbReference type="Proteomes" id="UP000037510"/>
    </source>
</evidence>
<accession>A0A0L7LBH3</accession>
<dbReference type="EMBL" id="JTDY01001841">
    <property type="protein sequence ID" value="KOB72744.1"/>
    <property type="molecule type" value="Genomic_DNA"/>
</dbReference>
<evidence type="ECO:0000256" key="2">
    <source>
        <dbReference type="SAM" id="MobiDB-lite"/>
    </source>
</evidence>